<dbReference type="Gene3D" id="6.10.140.1710">
    <property type="match status" value="1"/>
</dbReference>
<dbReference type="InterPro" id="IPR040815">
    <property type="entry name" value="Nas2_N"/>
</dbReference>
<dbReference type="Gene3D" id="2.30.42.10">
    <property type="match status" value="1"/>
</dbReference>
<feature type="domain" description="Nas2 N-terminal" evidence="6">
    <location>
        <begin position="28"/>
        <end position="105"/>
    </location>
</feature>
<accession>A0A2C5Y9Q6</accession>
<dbReference type="GO" id="GO:0070682">
    <property type="term" value="P:proteasome regulatory particle assembly"/>
    <property type="evidence" value="ECO:0007669"/>
    <property type="project" value="InterPro"/>
</dbReference>
<comment type="caution">
    <text evidence="7">The sequence shown here is derived from an EMBL/GenBank/DDBJ whole genome shotgun (WGS) entry which is preliminary data.</text>
</comment>
<evidence type="ECO:0000256" key="1">
    <source>
        <dbReference type="ARBA" id="ARBA00005256"/>
    </source>
</evidence>
<organism evidence="7 8">
    <name type="scientific">Ophiocordyceps australis</name>
    <dbReference type="NCBI Taxonomy" id="1399860"/>
    <lineage>
        <taxon>Eukaryota</taxon>
        <taxon>Fungi</taxon>
        <taxon>Dikarya</taxon>
        <taxon>Ascomycota</taxon>
        <taxon>Pezizomycotina</taxon>
        <taxon>Sordariomycetes</taxon>
        <taxon>Hypocreomycetidae</taxon>
        <taxon>Hypocreales</taxon>
        <taxon>Ophiocordycipitaceae</taxon>
        <taxon>Ophiocordyceps</taxon>
    </lineage>
</organism>
<dbReference type="GO" id="GO:0005737">
    <property type="term" value="C:cytoplasm"/>
    <property type="evidence" value="ECO:0007669"/>
    <property type="project" value="TreeGrafter"/>
</dbReference>
<protein>
    <recommendedName>
        <fullName evidence="3">Probable 26S proteasome regulatory subunit p27</fullName>
    </recommendedName>
</protein>
<keyword evidence="8" id="KW-1185">Reference proteome</keyword>
<dbReference type="EMBL" id="NJET01000035">
    <property type="protein sequence ID" value="PHH64180.1"/>
    <property type="molecule type" value="Genomic_DNA"/>
</dbReference>
<evidence type="ECO:0000256" key="4">
    <source>
        <dbReference type="SAM" id="MobiDB-lite"/>
    </source>
</evidence>
<dbReference type="InterPro" id="IPR036034">
    <property type="entry name" value="PDZ_sf"/>
</dbReference>
<evidence type="ECO:0000313" key="8">
    <source>
        <dbReference type="Proteomes" id="UP000226192"/>
    </source>
</evidence>
<evidence type="ECO:0000259" key="5">
    <source>
        <dbReference type="Pfam" id="PF17820"/>
    </source>
</evidence>
<dbReference type="OrthoDB" id="72325at2759"/>
<dbReference type="InterPro" id="IPR035269">
    <property type="entry name" value="PSMD9"/>
</dbReference>
<evidence type="ECO:0000313" key="7">
    <source>
        <dbReference type="EMBL" id="PHH64180.1"/>
    </source>
</evidence>
<dbReference type="SUPFAM" id="SSF50156">
    <property type="entry name" value="PDZ domain-like"/>
    <property type="match status" value="1"/>
</dbReference>
<dbReference type="GO" id="GO:0005634">
    <property type="term" value="C:nucleus"/>
    <property type="evidence" value="ECO:0007669"/>
    <property type="project" value="TreeGrafter"/>
</dbReference>
<feature type="region of interest" description="Disordered" evidence="4">
    <location>
        <begin position="1"/>
        <end position="20"/>
    </location>
</feature>
<feature type="compositionally biased region" description="Polar residues" evidence="4">
    <location>
        <begin position="8"/>
        <end position="20"/>
    </location>
</feature>
<dbReference type="PANTHER" id="PTHR12651:SF1">
    <property type="entry name" value="26S PROTEASOME NON-ATPASE REGULATORY SUBUNIT 9"/>
    <property type="match status" value="1"/>
</dbReference>
<evidence type="ECO:0000259" key="6">
    <source>
        <dbReference type="Pfam" id="PF18265"/>
    </source>
</evidence>
<evidence type="ECO:0000256" key="2">
    <source>
        <dbReference type="ARBA" id="ARBA00023186"/>
    </source>
</evidence>
<name>A0A2C5Y9Q6_9HYPO</name>
<feature type="domain" description="PDZ" evidence="5">
    <location>
        <begin position="138"/>
        <end position="193"/>
    </location>
</feature>
<dbReference type="STRING" id="1399860.A0A2C5Y9Q6"/>
<evidence type="ECO:0000256" key="3">
    <source>
        <dbReference type="ARBA" id="ARBA00068021"/>
    </source>
</evidence>
<dbReference type="FunFam" id="2.30.42.10:FF:000107">
    <property type="entry name" value="26S proteasome non-ATPase regulatory subunit 9"/>
    <property type="match status" value="1"/>
</dbReference>
<dbReference type="Pfam" id="PF17820">
    <property type="entry name" value="PDZ_6"/>
    <property type="match status" value="1"/>
</dbReference>
<gene>
    <name evidence="7" type="ORF">CDD81_4927</name>
</gene>
<dbReference type="Proteomes" id="UP000226192">
    <property type="component" value="Unassembled WGS sequence"/>
</dbReference>
<keyword evidence="2" id="KW-0143">Chaperone</keyword>
<dbReference type="InterPro" id="IPR041489">
    <property type="entry name" value="PDZ_6"/>
</dbReference>
<dbReference type="Pfam" id="PF18265">
    <property type="entry name" value="Nas2_N"/>
    <property type="match status" value="1"/>
</dbReference>
<dbReference type="PANTHER" id="PTHR12651">
    <property type="entry name" value="26S PROTEASOME NON-ATPASE REGULATORY SUBUNIT 9"/>
    <property type="match status" value="1"/>
</dbReference>
<proteinExistence type="inferred from homology"/>
<comment type="similarity">
    <text evidence="1">Belongs to the proteasome subunit p27 family.</text>
</comment>
<dbReference type="AlphaFoldDB" id="A0A2C5Y9Q6"/>
<reference evidence="7 8" key="1">
    <citation type="submission" date="2017-06" db="EMBL/GenBank/DDBJ databases">
        <title>Ant-infecting Ophiocordyceps genomes reveal a high diversity of potential behavioral manipulation genes and a possible major role for enterotoxins.</title>
        <authorList>
            <person name="De Bekker C."/>
            <person name="Evans H.C."/>
            <person name="Brachmann A."/>
            <person name="Hughes D.P."/>
        </authorList>
    </citation>
    <scope>NUCLEOTIDE SEQUENCE [LARGE SCALE GENOMIC DNA]</scope>
    <source>
        <strain evidence="7 8">Map64</strain>
    </source>
</reference>
<sequence>MHAPTVPSGPTSNATAAVNGTTEQLSFSELEQKKRDIEARLQALGSVLDLHGVDMQTSLLTVDGFPRADLDVAQIRTTRAQIIRLRNDYSDVMASVEKCLHQHFANITDGSGGGLSTAQAQPLPDSEPEALLTPFAKVDAITEGSPAEKAGLKVGDEIRVFGHVNRSNNENLKGVADCVLENEGRSIFIKVSRPSGVAQREELRLTLTPVRDWGGRGMLGCHILPV</sequence>